<keyword evidence="1" id="KW-0472">Membrane</keyword>
<evidence type="ECO:0000313" key="2">
    <source>
        <dbReference type="EMBL" id="QRC91603.1"/>
    </source>
</evidence>
<feature type="transmembrane region" description="Helical" evidence="1">
    <location>
        <begin position="25"/>
        <end position="43"/>
    </location>
</feature>
<feature type="transmembrane region" description="Helical" evidence="1">
    <location>
        <begin position="50"/>
        <end position="70"/>
    </location>
</feature>
<evidence type="ECO:0000256" key="1">
    <source>
        <dbReference type="SAM" id="Phobius"/>
    </source>
</evidence>
<keyword evidence="1" id="KW-0812">Transmembrane</keyword>
<dbReference type="AlphaFoldDB" id="A0A7U2HUX0"/>
<keyword evidence="3" id="KW-1185">Reference proteome</keyword>
<gene>
    <name evidence="2" type="ORF">JI435_011030</name>
</gene>
<accession>A0A7U2HUX0</accession>
<keyword evidence="1" id="KW-1133">Transmembrane helix</keyword>
<proteinExistence type="predicted"/>
<protein>
    <submittedName>
        <fullName evidence="2">Uncharacterized protein</fullName>
    </submittedName>
</protein>
<sequence>MDASSPPSAPPPPVPDALLPALKRYAHLCMPLITAIVMAIISAPDRPTPWLLFATFALPTYLLASMIYPANREVPDHVVRFTRRHDAFRALVLFMYGRLFGTPFNLQFLIADYIASYVLGYAIGEKPHKRHSELLLALAWVGASALVLNYLLPGNFWVTVADRAIWRAAWLALVDDVVGALERPDVRTAGGRARLVIVQAGVILGVVWWLQAVARRGREIRLGG</sequence>
<evidence type="ECO:0000313" key="3">
    <source>
        <dbReference type="Proteomes" id="UP000663193"/>
    </source>
</evidence>
<name>A0A7U2HUX0_PHANO</name>
<reference evidence="3" key="1">
    <citation type="journal article" date="2021" name="BMC Genomics">
        <title>Chromosome-level genome assembly and manually-curated proteome of model necrotroph Parastagonospora nodorum Sn15 reveals a genome-wide trove of candidate effector homologs, and redundancy of virulence-related functions within an accessory chromosome.</title>
        <authorList>
            <person name="Bertazzoni S."/>
            <person name="Jones D.A.B."/>
            <person name="Phan H.T."/>
            <person name="Tan K.-C."/>
            <person name="Hane J.K."/>
        </authorList>
    </citation>
    <scope>NUCLEOTIDE SEQUENCE [LARGE SCALE GENOMIC DNA]</scope>
    <source>
        <strain evidence="3">SN15 / ATCC MYA-4574 / FGSC 10173)</strain>
    </source>
</reference>
<feature type="transmembrane region" description="Helical" evidence="1">
    <location>
        <begin position="193"/>
        <end position="211"/>
    </location>
</feature>
<organism evidence="2 3">
    <name type="scientific">Phaeosphaeria nodorum (strain SN15 / ATCC MYA-4574 / FGSC 10173)</name>
    <name type="common">Glume blotch fungus</name>
    <name type="synonym">Parastagonospora nodorum</name>
    <dbReference type="NCBI Taxonomy" id="321614"/>
    <lineage>
        <taxon>Eukaryota</taxon>
        <taxon>Fungi</taxon>
        <taxon>Dikarya</taxon>
        <taxon>Ascomycota</taxon>
        <taxon>Pezizomycotina</taxon>
        <taxon>Dothideomycetes</taxon>
        <taxon>Pleosporomycetidae</taxon>
        <taxon>Pleosporales</taxon>
        <taxon>Pleosporineae</taxon>
        <taxon>Phaeosphaeriaceae</taxon>
        <taxon>Parastagonospora</taxon>
    </lineage>
</organism>
<dbReference type="Proteomes" id="UP000663193">
    <property type="component" value="Chromosome 1"/>
</dbReference>
<dbReference type="OrthoDB" id="3756114at2759"/>
<dbReference type="EMBL" id="CP069023">
    <property type="protein sequence ID" value="QRC91603.1"/>
    <property type="molecule type" value="Genomic_DNA"/>
</dbReference>
<feature type="transmembrane region" description="Helical" evidence="1">
    <location>
        <begin position="134"/>
        <end position="152"/>
    </location>
</feature>
<dbReference type="VEuPathDB" id="FungiDB:JI435_011030"/>
<feature type="transmembrane region" description="Helical" evidence="1">
    <location>
        <begin position="104"/>
        <end position="122"/>
    </location>
</feature>